<organism evidence="3 4">
    <name type="scientific">Anopheles maculatus</name>
    <dbReference type="NCBI Taxonomy" id="74869"/>
    <lineage>
        <taxon>Eukaryota</taxon>
        <taxon>Metazoa</taxon>
        <taxon>Ecdysozoa</taxon>
        <taxon>Arthropoda</taxon>
        <taxon>Hexapoda</taxon>
        <taxon>Insecta</taxon>
        <taxon>Pterygota</taxon>
        <taxon>Neoptera</taxon>
        <taxon>Endopterygota</taxon>
        <taxon>Diptera</taxon>
        <taxon>Nematocera</taxon>
        <taxon>Culicoidea</taxon>
        <taxon>Culicidae</taxon>
        <taxon>Anophelinae</taxon>
        <taxon>Anopheles</taxon>
        <taxon>Anopheles maculatus group</taxon>
    </lineage>
</organism>
<dbReference type="SUPFAM" id="SSF57625">
    <property type="entry name" value="Invertebrate chitin-binding proteins"/>
    <property type="match status" value="1"/>
</dbReference>
<accession>A0A182T8Y2</accession>
<feature type="signal peptide" evidence="2">
    <location>
        <begin position="1"/>
        <end position="25"/>
    </location>
</feature>
<sequence>MVMKGESWKSVVVVLLLVVVGCCVGAPADGFSLFADNSLCPEPRCITFEEINTLWAVTDPAYFLQCRPDVFGGWSLQLMPCAPETLFSFRHQVCVHPQYWEGCGGSTESTLPTLPTTTQATGGPDTTTETTGLPGPTTTPDWFTTTTAETTPTPSLTTSDPSDTCRGPSCSTFEEINTLWVYSESPDFFWQCRPIDGAWAPILMPCAPATKFSFRVQVCVLEEVFQGPECE</sequence>
<evidence type="ECO:0000256" key="1">
    <source>
        <dbReference type="SAM" id="MobiDB-lite"/>
    </source>
</evidence>
<proteinExistence type="predicted"/>
<name>A0A182T8Y2_9DIPT</name>
<dbReference type="GO" id="GO:0008061">
    <property type="term" value="F:chitin binding"/>
    <property type="evidence" value="ECO:0007669"/>
    <property type="project" value="InterPro"/>
</dbReference>
<dbReference type="AlphaFoldDB" id="A0A182T8Y2"/>
<reference evidence="3" key="2">
    <citation type="submission" date="2020-05" db="UniProtKB">
        <authorList>
            <consortium name="EnsemblMetazoa"/>
        </authorList>
    </citation>
    <scope>IDENTIFICATION</scope>
    <source>
        <strain evidence="3">maculatus3</strain>
    </source>
</reference>
<reference evidence="4" key="1">
    <citation type="submission" date="2013-09" db="EMBL/GenBank/DDBJ databases">
        <title>The Genome Sequence of Anopheles maculatus species B.</title>
        <authorList>
            <consortium name="The Broad Institute Genomics Platform"/>
            <person name="Neafsey D.E."/>
            <person name="Besansky N."/>
            <person name="Howell P."/>
            <person name="Walton C."/>
            <person name="Young S.K."/>
            <person name="Zeng Q."/>
            <person name="Gargeya S."/>
            <person name="Fitzgerald M."/>
            <person name="Haas B."/>
            <person name="Abouelleil A."/>
            <person name="Allen A.W."/>
            <person name="Alvarado L."/>
            <person name="Arachchi H.M."/>
            <person name="Berlin A.M."/>
            <person name="Chapman S.B."/>
            <person name="Gainer-Dewar J."/>
            <person name="Goldberg J."/>
            <person name="Griggs A."/>
            <person name="Gujja S."/>
            <person name="Hansen M."/>
            <person name="Howarth C."/>
            <person name="Imamovic A."/>
            <person name="Ireland A."/>
            <person name="Larimer J."/>
            <person name="McCowan C."/>
            <person name="Murphy C."/>
            <person name="Pearson M."/>
            <person name="Poon T.W."/>
            <person name="Priest M."/>
            <person name="Roberts A."/>
            <person name="Saif S."/>
            <person name="Shea T."/>
            <person name="Sisk P."/>
            <person name="Sykes S."/>
            <person name="Wortman J."/>
            <person name="Nusbaum C."/>
            <person name="Birren B."/>
        </authorList>
    </citation>
    <scope>NUCLEOTIDE SEQUENCE [LARGE SCALE GENOMIC DNA]</scope>
    <source>
        <strain evidence="4">maculatus3</strain>
    </source>
</reference>
<feature type="chain" id="PRO_5008136567" description="Chitin-binding type-2 domain-containing protein" evidence="2">
    <location>
        <begin position="26"/>
        <end position="231"/>
    </location>
</feature>
<keyword evidence="2" id="KW-0732">Signal</keyword>
<evidence type="ECO:0000256" key="2">
    <source>
        <dbReference type="SAM" id="SignalP"/>
    </source>
</evidence>
<dbReference type="Proteomes" id="UP000075901">
    <property type="component" value="Unassembled WGS sequence"/>
</dbReference>
<protein>
    <recommendedName>
        <fullName evidence="5">Chitin-binding type-2 domain-containing protein</fullName>
    </recommendedName>
</protein>
<evidence type="ECO:0000313" key="4">
    <source>
        <dbReference type="Proteomes" id="UP000075901"/>
    </source>
</evidence>
<feature type="region of interest" description="Disordered" evidence="1">
    <location>
        <begin position="110"/>
        <end position="163"/>
    </location>
</feature>
<dbReference type="EnsemblMetazoa" id="AMAM022018-RA">
    <property type="protein sequence ID" value="AMAM022018-PA"/>
    <property type="gene ID" value="AMAM022018"/>
</dbReference>
<dbReference type="VEuPathDB" id="VectorBase:AMAM022018"/>
<dbReference type="PROSITE" id="PS51257">
    <property type="entry name" value="PROKAR_LIPOPROTEIN"/>
    <property type="match status" value="1"/>
</dbReference>
<dbReference type="InterPro" id="IPR036508">
    <property type="entry name" value="Chitin-bd_dom_sf"/>
</dbReference>
<evidence type="ECO:0000313" key="3">
    <source>
        <dbReference type="EnsemblMetazoa" id="AMAM022018-PA"/>
    </source>
</evidence>
<keyword evidence="4" id="KW-1185">Reference proteome</keyword>
<evidence type="ECO:0008006" key="5">
    <source>
        <dbReference type="Google" id="ProtNLM"/>
    </source>
</evidence>